<proteinExistence type="predicted"/>
<gene>
    <name evidence="1" type="ORF">CLOSTASPAR_04022</name>
</gene>
<name>C0D430_9FIRM</name>
<reference evidence="1 2" key="1">
    <citation type="submission" date="2009-02" db="EMBL/GenBank/DDBJ databases">
        <title>Draft genome sequence of Clostridium asparagiforme (DSM 15981).</title>
        <authorList>
            <person name="Sudarsanam P."/>
            <person name="Ley R."/>
            <person name="Guruge J."/>
            <person name="Turnbaugh P.J."/>
            <person name="Mahowald M."/>
            <person name="Liep D."/>
            <person name="Gordon J."/>
        </authorList>
    </citation>
    <scope>NUCLEOTIDE SEQUENCE [LARGE SCALE GENOMIC DNA]</scope>
    <source>
        <strain evidence="1 2">DSM 15981</strain>
    </source>
</reference>
<dbReference type="EMBL" id="ACCJ01000323">
    <property type="protein sequence ID" value="EEG53913.1"/>
    <property type="molecule type" value="Genomic_DNA"/>
</dbReference>
<comment type="caution">
    <text evidence="1">The sequence shown here is derived from an EMBL/GenBank/DDBJ whole genome shotgun (WGS) entry which is preliminary data.</text>
</comment>
<protein>
    <submittedName>
        <fullName evidence="1">Uncharacterized protein</fullName>
    </submittedName>
</protein>
<dbReference type="AlphaFoldDB" id="C0D430"/>
<sequence>MGNNSPPETEFNTANLKNGRAHGLCAQPFYKFSAMPGPPVFSGYTAFSTR</sequence>
<accession>C0D430</accession>
<organism evidence="1 2">
    <name type="scientific">[Clostridium] asparagiforme DSM 15981</name>
    <dbReference type="NCBI Taxonomy" id="518636"/>
    <lineage>
        <taxon>Bacteria</taxon>
        <taxon>Bacillati</taxon>
        <taxon>Bacillota</taxon>
        <taxon>Clostridia</taxon>
        <taxon>Lachnospirales</taxon>
        <taxon>Lachnospiraceae</taxon>
        <taxon>Enterocloster</taxon>
    </lineage>
</organism>
<dbReference type="Proteomes" id="UP000004756">
    <property type="component" value="Unassembled WGS sequence"/>
</dbReference>
<evidence type="ECO:0000313" key="2">
    <source>
        <dbReference type="Proteomes" id="UP000004756"/>
    </source>
</evidence>
<evidence type="ECO:0000313" key="1">
    <source>
        <dbReference type="EMBL" id="EEG53913.1"/>
    </source>
</evidence>
<dbReference type="HOGENOM" id="CLU_3116161_0_0_9"/>
<keyword evidence="2" id="KW-1185">Reference proteome</keyword>